<dbReference type="EC" id="5.2.1.8" evidence="3 6"/>
<dbReference type="PROSITE" id="PS50059">
    <property type="entry name" value="FKBP_PPIASE"/>
    <property type="match status" value="1"/>
</dbReference>
<evidence type="ECO:0000256" key="4">
    <source>
        <dbReference type="ARBA" id="ARBA00023110"/>
    </source>
</evidence>
<dbReference type="SUPFAM" id="SSF54534">
    <property type="entry name" value="FKBP-like"/>
    <property type="match status" value="1"/>
</dbReference>
<comment type="similarity">
    <text evidence="2">Belongs to the FKBP-type PPIase family.</text>
</comment>
<name>A0ABM9NLS4_9GAMM</name>
<evidence type="ECO:0000256" key="3">
    <source>
        <dbReference type="ARBA" id="ARBA00013194"/>
    </source>
</evidence>
<evidence type="ECO:0000256" key="1">
    <source>
        <dbReference type="ARBA" id="ARBA00000971"/>
    </source>
</evidence>
<dbReference type="InterPro" id="IPR000774">
    <property type="entry name" value="PPIase_FKBP_N"/>
</dbReference>
<reference evidence="8 9" key="1">
    <citation type="submission" date="2024-04" db="EMBL/GenBank/DDBJ databases">
        <authorList>
            <person name="Cremers G."/>
        </authorList>
    </citation>
    <scope>NUCLEOTIDE SEQUENCE [LARGE SCALE GENOMIC DNA]</scope>
    <source>
        <strain evidence="8">MeCH1-AG</strain>
    </source>
</reference>
<dbReference type="InterPro" id="IPR001179">
    <property type="entry name" value="PPIase_FKBP_dom"/>
</dbReference>
<evidence type="ECO:0000256" key="2">
    <source>
        <dbReference type="ARBA" id="ARBA00006577"/>
    </source>
</evidence>
<evidence type="ECO:0000313" key="8">
    <source>
        <dbReference type="EMBL" id="CAL1241590.1"/>
    </source>
</evidence>
<evidence type="ECO:0000256" key="5">
    <source>
        <dbReference type="ARBA" id="ARBA00023235"/>
    </source>
</evidence>
<gene>
    <name evidence="8" type="ORF">MECH1_V1_2814</name>
</gene>
<dbReference type="PANTHER" id="PTHR43811:SF19">
    <property type="entry name" value="39 KDA FK506-BINDING NUCLEAR PROTEIN"/>
    <property type="match status" value="1"/>
</dbReference>
<evidence type="ECO:0000313" key="9">
    <source>
        <dbReference type="Proteomes" id="UP001497493"/>
    </source>
</evidence>
<dbReference type="PANTHER" id="PTHR43811">
    <property type="entry name" value="FKBP-TYPE PEPTIDYL-PROLYL CIS-TRANS ISOMERASE FKPA"/>
    <property type="match status" value="1"/>
</dbReference>
<dbReference type="Pfam" id="PF00254">
    <property type="entry name" value="FKBP_C"/>
    <property type="match status" value="1"/>
</dbReference>
<evidence type="ECO:0000259" key="7">
    <source>
        <dbReference type="PROSITE" id="PS50059"/>
    </source>
</evidence>
<dbReference type="Pfam" id="PF01346">
    <property type="entry name" value="FKBP_N"/>
    <property type="match status" value="1"/>
</dbReference>
<keyword evidence="4 6" id="KW-0697">Rotamase</keyword>
<sequence length="326" mass="35583">MPLTRLRLLFGFLALAAALGVRAEFSRPIGIWDMSGRATVSGTFPDRKTKTARKVPVFAFVQFKDDGSFTTIPWQRYPGRWQFRRKTYRIDFDLAQANAGQSRPPFLGTLLTAYHGLAQKKYQTAPPVDRIEVLAFRDRGRLINRGLALAGSSRIDALLHFADPLSHQPVAAKVRMALAYRASRASAPSTCCSSDDPAQNQADSDAFLKDNAKLPGVRTTASGLQYRILYPGAHPTTAPKPSASSTVTIDYRGILPSGQYFDGNSGATFAVSQVIAGFAEGLKLMPEGAYYRFYIPPPLAYGARAHGPVIKPNAALIFDVVLTKVQ</sequence>
<dbReference type="Gene3D" id="3.10.50.40">
    <property type="match status" value="1"/>
</dbReference>
<dbReference type="InterPro" id="IPR046357">
    <property type="entry name" value="PPIase_dom_sf"/>
</dbReference>
<comment type="catalytic activity">
    <reaction evidence="1 6">
        <text>[protein]-peptidylproline (omega=180) = [protein]-peptidylproline (omega=0)</text>
        <dbReference type="Rhea" id="RHEA:16237"/>
        <dbReference type="Rhea" id="RHEA-COMP:10747"/>
        <dbReference type="Rhea" id="RHEA-COMP:10748"/>
        <dbReference type="ChEBI" id="CHEBI:83833"/>
        <dbReference type="ChEBI" id="CHEBI:83834"/>
        <dbReference type="EC" id="5.2.1.8"/>
    </reaction>
</comment>
<organism evidence="8 9">
    <name type="scientific">Candidatus Methylocalor cossyra</name>
    <dbReference type="NCBI Taxonomy" id="3108543"/>
    <lineage>
        <taxon>Bacteria</taxon>
        <taxon>Pseudomonadati</taxon>
        <taxon>Pseudomonadota</taxon>
        <taxon>Gammaproteobacteria</taxon>
        <taxon>Methylococcales</taxon>
        <taxon>Methylococcaceae</taxon>
        <taxon>Candidatus Methylocalor</taxon>
    </lineage>
</organism>
<dbReference type="EMBL" id="OZ026884">
    <property type="protein sequence ID" value="CAL1241590.1"/>
    <property type="molecule type" value="Genomic_DNA"/>
</dbReference>
<dbReference type="RefSeq" id="WP_348758095.1">
    <property type="nucleotide sequence ID" value="NZ_OZ026884.1"/>
</dbReference>
<feature type="domain" description="PPIase FKBP-type" evidence="7">
    <location>
        <begin position="244"/>
        <end position="326"/>
    </location>
</feature>
<dbReference type="Proteomes" id="UP001497493">
    <property type="component" value="Chromosome"/>
</dbReference>
<keyword evidence="5 6" id="KW-0413">Isomerase</keyword>
<proteinExistence type="inferred from homology"/>
<protein>
    <recommendedName>
        <fullName evidence="3 6">peptidylprolyl isomerase</fullName>
        <ecNumber evidence="3 6">5.2.1.8</ecNumber>
    </recommendedName>
</protein>
<keyword evidence="9" id="KW-1185">Reference proteome</keyword>
<evidence type="ECO:0000256" key="6">
    <source>
        <dbReference type="PROSITE-ProRule" id="PRU00277"/>
    </source>
</evidence>
<accession>A0ABM9NLS4</accession>
<dbReference type="GO" id="GO:0003755">
    <property type="term" value="F:peptidyl-prolyl cis-trans isomerase activity"/>
    <property type="evidence" value="ECO:0007669"/>
    <property type="project" value="UniProtKB-EC"/>
</dbReference>